<feature type="domain" description="Peptidase M14" evidence="2">
    <location>
        <begin position="9"/>
        <end position="261"/>
    </location>
</feature>
<dbReference type="Gene3D" id="3.40.630.10">
    <property type="entry name" value="Zn peptidases"/>
    <property type="match status" value="1"/>
</dbReference>
<dbReference type="EMBL" id="CP102382">
    <property type="protein sequence ID" value="UUV21228.1"/>
    <property type="molecule type" value="Genomic_DNA"/>
</dbReference>
<accession>A0ABY5NRR8</accession>
<evidence type="ECO:0000313" key="3">
    <source>
        <dbReference type="EMBL" id="UUV21228.1"/>
    </source>
</evidence>
<dbReference type="RefSeq" id="WP_257499154.1">
    <property type="nucleotide sequence ID" value="NZ_CP102382.1"/>
</dbReference>
<evidence type="ECO:0000259" key="2">
    <source>
        <dbReference type="PROSITE" id="PS52035"/>
    </source>
</evidence>
<evidence type="ECO:0000313" key="4">
    <source>
        <dbReference type="Proteomes" id="UP001317001"/>
    </source>
</evidence>
<proteinExistence type="inferred from homology"/>
<comment type="similarity">
    <text evidence="1">Belongs to the peptidase M14 family.</text>
</comment>
<evidence type="ECO:0000256" key="1">
    <source>
        <dbReference type="PROSITE-ProRule" id="PRU01379"/>
    </source>
</evidence>
<dbReference type="PROSITE" id="PS52035">
    <property type="entry name" value="PEPTIDASE_M14"/>
    <property type="match status" value="1"/>
</dbReference>
<dbReference type="InterPro" id="IPR000834">
    <property type="entry name" value="Peptidase_M14"/>
</dbReference>
<name>A0ABY5NRR8_9FLAO</name>
<sequence>MQFLKQAEINQRYFTNFHLEKVFQQLDAFIFKISISGKSVQQKNIYRVDFGTGDFKILLWSQMHGNETTTTRAIVDFLHYVSEGKNTHWLENFSFTFIPILNPDGAEAFTRVNANAVDLNRDSVNLSQPESQLLRAVFNETQPNLALNMHDQRTIFSAGNTSNAATLSFLAPAYNEERSINHTRKFAMQLIAAMHQSLKKSVPEHIGRFDDGFNINCIGDLFTHLNTPTILFEAGFYPNDYQRLVAKKMVFDSLITLLNSLLSEDYKNFSIEQYMEIPENQKNFVDLLIENFATENPDYAAFSKLPIVFKEHIEKGELLLKPEVDFESAPAYQFAHNIVNVTNKVVNSSKDLENALKNVMIS</sequence>
<organism evidence="3 4">
    <name type="scientific">Paenimyroides aestuarii</name>
    <dbReference type="NCBI Taxonomy" id="2968490"/>
    <lineage>
        <taxon>Bacteria</taxon>
        <taxon>Pseudomonadati</taxon>
        <taxon>Bacteroidota</taxon>
        <taxon>Flavobacteriia</taxon>
        <taxon>Flavobacteriales</taxon>
        <taxon>Flavobacteriaceae</taxon>
        <taxon>Paenimyroides</taxon>
    </lineage>
</organism>
<dbReference type="SUPFAM" id="SSF53187">
    <property type="entry name" value="Zn-dependent exopeptidases"/>
    <property type="match status" value="1"/>
</dbReference>
<keyword evidence="4" id="KW-1185">Reference proteome</keyword>
<dbReference type="Pfam" id="PF00246">
    <property type="entry name" value="Peptidase_M14"/>
    <property type="match status" value="1"/>
</dbReference>
<gene>
    <name evidence="3" type="ORF">NPX36_13005</name>
</gene>
<feature type="active site" description="Proton donor/acceptor" evidence="1">
    <location>
        <position position="233"/>
    </location>
</feature>
<protein>
    <submittedName>
        <fullName evidence="3">DUF2817 domain-containing protein</fullName>
    </submittedName>
</protein>
<reference evidence="3 4" key="1">
    <citation type="submission" date="2022-08" db="EMBL/GenBank/DDBJ databases">
        <title>Myroides zhujiangensis sp. nov., a novel bacterium isolated from sediment in the Pearl River Estuary.</title>
        <authorList>
            <person name="Cui L."/>
        </authorList>
    </citation>
    <scope>NUCLEOTIDE SEQUENCE [LARGE SCALE GENOMIC DNA]</scope>
    <source>
        <strain evidence="3 4">SCSIO 72103</strain>
    </source>
</reference>
<dbReference type="Proteomes" id="UP001317001">
    <property type="component" value="Chromosome"/>
</dbReference>